<dbReference type="EMBL" id="LR798290">
    <property type="protein sequence ID" value="CAB5220576.1"/>
    <property type="molecule type" value="Genomic_DNA"/>
</dbReference>
<dbReference type="EMBL" id="LR797169">
    <property type="protein sequence ID" value="CAB4191576.1"/>
    <property type="molecule type" value="Genomic_DNA"/>
</dbReference>
<evidence type="ECO:0000313" key="1">
    <source>
        <dbReference type="EMBL" id="CAB4145708.1"/>
    </source>
</evidence>
<reference evidence="2" key="1">
    <citation type="submission" date="2020-05" db="EMBL/GenBank/DDBJ databases">
        <authorList>
            <person name="Chiriac C."/>
            <person name="Salcher M."/>
            <person name="Ghai R."/>
            <person name="Kavagutti S V."/>
        </authorList>
    </citation>
    <scope>NUCLEOTIDE SEQUENCE</scope>
</reference>
<evidence type="ECO:0000313" key="2">
    <source>
        <dbReference type="EMBL" id="CAB4176467.1"/>
    </source>
</evidence>
<accession>A0A6J5Q1D2</accession>
<gene>
    <name evidence="3" type="ORF">UFOVP1219_67</name>
    <name evidence="4" type="ORF">UFOVP1671_42</name>
    <name evidence="5" type="ORF">UFOVP358_65</name>
    <name evidence="1" type="ORF">UFOVP476_39</name>
    <name evidence="2" type="ORF">UFOVP986_36</name>
</gene>
<name>A0A6J5Q1D2_9CAUD</name>
<evidence type="ECO:0000313" key="3">
    <source>
        <dbReference type="EMBL" id="CAB4191576.1"/>
    </source>
</evidence>
<evidence type="ECO:0000313" key="4">
    <source>
        <dbReference type="EMBL" id="CAB4223316.1"/>
    </source>
</evidence>
<dbReference type="EMBL" id="LR796453">
    <property type="protein sequence ID" value="CAB4145708.1"/>
    <property type="molecule type" value="Genomic_DNA"/>
</dbReference>
<dbReference type="EMBL" id="LR797535">
    <property type="protein sequence ID" value="CAB4223316.1"/>
    <property type="molecule type" value="Genomic_DNA"/>
</dbReference>
<dbReference type="EMBL" id="LR796931">
    <property type="protein sequence ID" value="CAB4176467.1"/>
    <property type="molecule type" value="Genomic_DNA"/>
</dbReference>
<sequence>MSALTDMSIELLTLAKQTVTVTAKSSINSYGEPQHAGSPVTYLAYVQRVAASQRDKDDDEKAVEFTAYIPSTTYAPTLDDLLTIGSITRVVVETDIRFDEFGQQAVVLSLGKARRL</sequence>
<organism evidence="2">
    <name type="scientific">uncultured Caudovirales phage</name>
    <dbReference type="NCBI Taxonomy" id="2100421"/>
    <lineage>
        <taxon>Viruses</taxon>
        <taxon>Duplodnaviria</taxon>
        <taxon>Heunggongvirae</taxon>
        <taxon>Uroviricota</taxon>
        <taxon>Caudoviricetes</taxon>
        <taxon>Peduoviridae</taxon>
        <taxon>Maltschvirus</taxon>
        <taxon>Maltschvirus maltsch</taxon>
    </lineage>
</organism>
<protein>
    <submittedName>
        <fullName evidence="2">Uncharacterized protein</fullName>
    </submittedName>
</protein>
<proteinExistence type="predicted"/>
<evidence type="ECO:0000313" key="5">
    <source>
        <dbReference type="EMBL" id="CAB5220576.1"/>
    </source>
</evidence>